<dbReference type="OrthoDB" id="9810236at2"/>
<keyword evidence="3" id="KW-1185">Reference proteome</keyword>
<dbReference type="EMBL" id="WEGH01000003">
    <property type="protein sequence ID" value="MQY06245.1"/>
    <property type="molecule type" value="Genomic_DNA"/>
</dbReference>
<feature type="region of interest" description="Disordered" evidence="1">
    <location>
        <begin position="87"/>
        <end position="107"/>
    </location>
</feature>
<dbReference type="AlphaFoldDB" id="A0A7K0BYI7"/>
<dbReference type="Proteomes" id="UP000487268">
    <property type="component" value="Unassembled WGS sequence"/>
</dbReference>
<dbReference type="RefSeq" id="WP_153535391.1">
    <property type="nucleotide sequence ID" value="NZ_WEGH01000003.1"/>
</dbReference>
<accession>A0A7K0BYI7</accession>
<evidence type="ECO:0000313" key="3">
    <source>
        <dbReference type="Proteomes" id="UP000487268"/>
    </source>
</evidence>
<proteinExistence type="predicted"/>
<protein>
    <submittedName>
        <fullName evidence="2">Uncharacterized protein</fullName>
    </submittedName>
</protein>
<sequence>MPAVELPALDGRDPLGFLATLGLLHLLSAELDGQAELSFSDFTGRAVLHSPLISIEEITAVLVKIVDRAGDDTAIVGVDDRFPLRRPDQSAARAAKEAGGEKDPMRVPRDQYPVLAAKVAELGEEAGRWLTHLVTDLAVDGKGQAALTPYCAPAGKQSFRSFFATPLQEVRKNASGYLREALTGWRRIDNFTGEYLDYRVIRDAADHPLGKSTESGVPGATWLATQSLLLFRLTGDGNRVAATLWHRHGRRQVMIWPLWSQPLNVSAVMTLLEHPALAPDPEPPLALSKHPLQALGVFAVAATERRPLRETKSAGVLLPIPITWRQRTEVTSSS</sequence>
<organism evidence="2 3">
    <name type="scientific">Actinomadura macrotermitis</name>
    <dbReference type="NCBI Taxonomy" id="2585200"/>
    <lineage>
        <taxon>Bacteria</taxon>
        <taxon>Bacillati</taxon>
        <taxon>Actinomycetota</taxon>
        <taxon>Actinomycetes</taxon>
        <taxon>Streptosporangiales</taxon>
        <taxon>Thermomonosporaceae</taxon>
        <taxon>Actinomadura</taxon>
    </lineage>
</organism>
<evidence type="ECO:0000256" key="1">
    <source>
        <dbReference type="SAM" id="MobiDB-lite"/>
    </source>
</evidence>
<comment type="caution">
    <text evidence="2">The sequence shown here is derived from an EMBL/GenBank/DDBJ whole genome shotgun (WGS) entry which is preliminary data.</text>
</comment>
<gene>
    <name evidence="2" type="ORF">ACRB68_43330</name>
</gene>
<name>A0A7K0BYI7_9ACTN</name>
<reference evidence="2 3" key="1">
    <citation type="submission" date="2019-10" db="EMBL/GenBank/DDBJ databases">
        <title>Actinomadura rubteroloni sp. nov. and Actinomadura macrotermitis sp. nov., isolated from the gut of fungus growing-termite Macrotermes natalensis.</title>
        <authorList>
            <person name="Benndorf R."/>
            <person name="Martin K."/>
            <person name="Kuefner M."/>
            <person name="De Beer W."/>
            <person name="Kaster A.-K."/>
            <person name="Vollmers J."/>
            <person name="Poulsen M."/>
            <person name="Beemelmanns C."/>
        </authorList>
    </citation>
    <scope>NUCLEOTIDE SEQUENCE [LARGE SCALE GENOMIC DNA]</scope>
    <source>
        <strain evidence="2 3">RB68</strain>
    </source>
</reference>
<evidence type="ECO:0000313" key="2">
    <source>
        <dbReference type="EMBL" id="MQY06245.1"/>
    </source>
</evidence>